<keyword evidence="1" id="KW-1133">Transmembrane helix</keyword>
<keyword evidence="1" id="KW-0812">Transmembrane</keyword>
<feature type="transmembrane region" description="Helical" evidence="1">
    <location>
        <begin position="83"/>
        <end position="106"/>
    </location>
</feature>
<gene>
    <name evidence="2" type="ORF">XaplCFBP3122_13535</name>
</gene>
<sequence length="193" mass="20874">MLDEAVARHDGTTTRWPKALRYAAVGGVSGLLALGAFSDFIPAAFLSGRAWIAPMLLLGSALTVLIVAPTYRIGGWKAVVGKQLFNTVLAICLAPPLLGLLCWLVLARGGPWVYTRIAGVDFEETHVMQTASMPSARACKYRLSGGPLAHRFPGHLCIDQAQYRRHPEQRVSVLLRGQRSVLGMRIASISDVP</sequence>
<organism evidence="2 3">
    <name type="scientific">Xanthomonas arboricola pv. populi</name>
    <dbReference type="NCBI Taxonomy" id="487823"/>
    <lineage>
        <taxon>Bacteria</taxon>
        <taxon>Pseudomonadati</taxon>
        <taxon>Pseudomonadota</taxon>
        <taxon>Gammaproteobacteria</taxon>
        <taxon>Lysobacterales</taxon>
        <taxon>Lysobacteraceae</taxon>
        <taxon>Xanthomonas</taxon>
    </lineage>
</organism>
<feature type="transmembrane region" description="Helical" evidence="1">
    <location>
        <begin position="20"/>
        <end position="38"/>
    </location>
</feature>
<proteinExistence type="predicted"/>
<dbReference type="RefSeq" id="WP_104598472.1">
    <property type="nucleotide sequence ID" value="NZ_MIGV01000016.1"/>
</dbReference>
<dbReference type="Proteomes" id="UP000238270">
    <property type="component" value="Unassembled WGS sequence"/>
</dbReference>
<protein>
    <submittedName>
        <fullName evidence="2">Uncharacterized protein</fullName>
    </submittedName>
</protein>
<dbReference type="EMBL" id="MIGV01000016">
    <property type="protein sequence ID" value="PPT75345.1"/>
    <property type="molecule type" value="Genomic_DNA"/>
</dbReference>
<evidence type="ECO:0000313" key="2">
    <source>
        <dbReference type="EMBL" id="PPT75345.1"/>
    </source>
</evidence>
<comment type="caution">
    <text evidence="2">The sequence shown here is derived from an EMBL/GenBank/DDBJ whole genome shotgun (WGS) entry which is preliminary data.</text>
</comment>
<evidence type="ECO:0000256" key="1">
    <source>
        <dbReference type="SAM" id="Phobius"/>
    </source>
</evidence>
<dbReference type="AlphaFoldDB" id="A0A2S6Z3C6"/>
<name>A0A2S6Z3C6_9XANT</name>
<evidence type="ECO:0000313" key="3">
    <source>
        <dbReference type="Proteomes" id="UP000238270"/>
    </source>
</evidence>
<accession>A0A2S6Z3C6</accession>
<reference evidence="2 3" key="1">
    <citation type="submission" date="2016-08" db="EMBL/GenBank/DDBJ databases">
        <title>Evolution of the type three secretion system and type three effector repertoires in Xanthomonas.</title>
        <authorList>
            <person name="Merda D."/>
            <person name="Briand M."/>
            <person name="Bosis E."/>
            <person name="Rousseau C."/>
            <person name="Portier P."/>
            <person name="Jacques M.-A."/>
            <person name="Fischer-Le Saux M."/>
        </authorList>
    </citation>
    <scope>NUCLEOTIDE SEQUENCE [LARGE SCALE GENOMIC DNA]</scope>
    <source>
        <strain evidence="2 3">CFBP 3122</strain>
    </source>
</reference>
<feature type="transmembrane region" description="Helical" evidence="1">
    <location>
        <begin position="50"/>
        <end position="71"/>
    </location>
</feature>
<keyword evidence="1" id="KW-0472">Membrane</keyword>